<dbReference type="AlphaFoldDB" id="G2G7A9"/>
<dbReference type="RefSeq" id="WP_007492699.1">
    <property type="nucleotide sequence ID" value="NZ_AGBF01000012.1"/>
</dbReference>
<dbReference type="PATRIC" id="fig|700597.3.peg.1330"/>
<name>G2G7A9_9ACTN</name>
<reference evidence="1 2" key="1">
    <citation type="submission" date="2011-08" db="EMBL/GenBank/DDBJ databases">
        <authorList>
            <person name="Lin Y."/>
            <person name="Hao X."/>
            <person name="Johnstone L."/>
            <person name="Miller S.J."/>
            <person name="Wei G."/>
            <person name="Rensing C."/>
        </authorList>
    </citation>
    <scope>NUCLEOTIDE SEQUENCE [LARGE SCALE GENOMIC DNA]</scope>
    <source>
        <strain evidence="1 2">K42</strain>
    </source>
</reference>
<accession>G2G7A9</accession>
<dbReference type="OrthoDB" id="9836592at2"/>
<comment type="caution">
    <text evidence="1">The sequence shown here is derived from an EMBL/GenBank/DDBJ whole genome shotgun (WGS) entry which is preliminary data.</text>
</comment>
<sequence>MTWLRTTARVATDGAARLLVRWTDTVTSRSTVPNPVVAVRAVQLLLAETGGGDFYEAVQERLTALGFPPLGCDGCNDHPCTCDADALAELVEALGPLGVRGLARSAVELFGTYGDPHDVLSTTQVDQLCAAADLFNTE</sequence>
<dbReference type="EMBL" id="AGBF01000012">
    <property type="protein sequence ID" value="EGX60650.1"/>
    <property type="molecule type" value="Genomic_DNA"/>
</dbReference>
<proteinExistence type="predicted"/>
<organism evidence="1 2">
    <name type="scientific">Streptomyces zinciresistens K42</name>
    <dbReference type="NCBI Taxonomy" id="700597"/>
    <lineage>
        <taxon>Bacteria</taxon>
        <taxon>Bacillati</taxon>
        <taxon>Actinomycetota</taxon>
        <taxon>Actinomycetes</taxon>
        <taxon>Kitasatosporales</taxon>
        <taxon>Streptomycetaceae</taxon>
        <taxon>Streptomyces</taxon>
    </lineage>
</organism>
<evidence type="ECO:0000313" key="1">
    <source>
        <dbReference type="EMBL" id="EGX60650.1"/>
    </source>
</evidence>
<dbReference type="Proteomes" id="UP000004217">
    <property type="component" value="Unassembled WGS sequence"/>
</dbReference>
<protein>
    <submittedName>
        <fullName evidence="1">Uncharacterized protein</fullName>
    </submittedName>
</protein>
<keyword evidence="2" id="KW-1185">Reference proteome</keyword>
<evidence type="ECO:0000313" key="2">
    <source>
        <dbReference type="Proteomes" id="UP000004217"/>
    </source>
</evidence>
<gene>
    <name evidence="1" type="ORF">SZN_06856</name>
</gene>